<protein>
    <submittedName>
        <fullName evidence="1">Uncharacterized protein</fullName>
    </submittedName>
</protein>
<reference evidence="2" key="1">
    <citation type="submission" date="2015-11" db="EMBL/GenBank/DDBJ databases">
        <authorList>
            <person name="Varghese N."/>
        </authorList>
    </citation>
    <scope>NUCLEOTIDE SEQUENCE [LARGE SCALE GENOMIC DNA]</scope>
    <source>
        <strain evidence="2">JGI-23</strain>
    </source>
</reference>
<dbReference type="EMBL" id="CZVW01000027">
    <property type="protein sequence ID" value="CUT04753.1"/>
    <property type="molecule type" value="Genomic_DNA"/>
</dbReference>
<evidence type="ECO:0000313" key="2">
    <source>
        <dbReference type="Proteomes" id="UP000199197"/>
    </source>
</evidence>
<organism evidence="1 2">
    <name type="scientific">Candidatus Chryseopegocella kryptomonas</name>
    <dbReference type="NCBI Taxonomy" id="1633643"/>
    <lineage>
        <taxon>Bacteria</taxon>
        <taxon>Pseudomonadati</taxon>
        <taxon>Candidatus Kryptoniota</taxon>
        <taxon>Candidatus Chryseopegocella</taxon>
    </lineage>
</organism>
<dbReference type="AlphaFoldDB" id="A0A0P1NYV1"/>
<sequence>MAYSIEVKQLKPFPVAEFEVKVSGKTEKGHIVSVDENYF</sequence>
<keyword evidence="2" id="KW-1185">Reference proteome</keyword>
<dbReference type="Proteomes" id="UP000199197">
    <property type="component" value="Unassembled WGS sequence"/>
</dbReference>
<accession>A0A0P1NYV1</accession>
<proteinExistence type="predicted"/>
<name>A0A0P1NYV1_9BACT</name>
<evidence type="ECO:0000313" key="1">
    <source>
        <dbReference type="EMBL" id="CUT04753.1"/>
    </source>
</evidence>
<gene>
    <name evidence="1" type="ORF">JGI23_01798</name>
</gene>